<proteinExistence type="predicted"/>
<dbReference type="Pfam" id="PF03625">
    <property type="entry name" value="DUF302"/>
    <property type="match status" value="1"/>
</dbReference>
<reference evidence="2" key="1">
    <citation type="submission" date="2018-06" db="EMBL/GenBank/DDBJ databases">
        <authorList>
            <person name="Zhirakovskaya E."/>
        </authorList>
    </citation>
    <scope>NUCLEOTIDE SEQUENCE</scope>
</reference>
<dbReference type="PANTHER" id="PTHR38342">
    <property type="entry name" value="SLR5037 PROTEIN"/>
    <property type="match status" value="1"/>
</dbReference>
<dbReference type="CDD" id="cd14797">
    <property type="entry name" value="DUF302"/>
    <property type="match status" value="1"/>
</dbReference>
<protein>
    <recommendedName>
        <fullName evidence="1">DUF302 domain-containing protein</fullName>
    </recommendedName>
</protein>
<evidence type="ECO:0000259" key="1">
    <source>
        <dbReference type="Pfam" id="PF03625"/>
    </source>
</evidence>
<evidence type="ECO:0000313" key="2">
    <source>
        <dbReference type="EMBL" id="VAV95020.1"/>
    </source>
</evidence>
<sequence>MSYCFTKTVSYPWAEALDRTNAALANHGFGVLTSIDVQATLKKKLDADMPKYTILGACNPKMAHKAIETEPRIGILLPCNVILRETGDAIEISVVDAAASMQSVENPELPEIAGKVTDMLQAVLQEI</sequence>
<gene>
    <name evidence="2" type="ORF">MNBD_ALPHA06-1875</name>
</gene>
<name>A0A3B0RP01_9ZZZZ</name>
<organism evidence="2">
    <name type="scientific">hydrothermal vent metagenome</name>
    <dbReference type="NCBI Taxonomy" id="652676"/>
    <lineage>
        <taxon>unclassified sequences</taxon>
        <taxon>metagenomes</taxon>
        <taxon>ecological metagenomes</taxon>
    </lineage>
</organism>
<dbReference type="Gene3D" id="3.30.310.70">
    <property type="entry name" value="TT1751-like domain"/>
    <property type="match status" value="1"/>
</dbReference>
<feature type="domain" description="DUF302" evidence="1">
    <location>
        <begin position="35"/>
        <end position="96"/>
    </location>
</feature>
<accession>A0A3B0RP01</accession>
<dbReference type="EMBL" id="UOEE01000194">
    <property type="protein sequence ID" value="VAV95020.1"/>
    <property type="molecule type" value="Genomic_DNA"/>
</dbReference>
<dbReference type="PIRSF" id="PIRSF021774">
    <property type="entry name" value="UCP021774"/>
    <property type="match status" value="1"/>
</dbReference>
<dbReference type="InterPro" id="IPR005180">
    <property type="entry name" value="DUF302"/>
</dbReference>
<dbReference type="PANTHER" id="PTHR38342:SF1">
    <property type="entry name" value="SLR5037 PROTEIN"/>
    <property type="match status" value="1"/>
</dbReference>
<dbReference type="InterPro" id="IPR035923">
    <property type="entry name" value="TT1751-like_sf"/>
</dbReference>
<dbReference type="AlphaFoldDB" id="A0A3B0RP01"/>
<dbReference type="InterPro" id="IPR016796">
    <property type="entry name" value="UCP021774"/>
</dbReference>
<dbReference type="SUPFAM" id="SSF103247">
    <property type="entry name" value="TT1751-like"/>
    <property type="match status" value="1"/>
</dbReference>